<evidence type="ECO:0000256" key="6">
    <source>
        <dbReference type="ARBA" id="ARBA00023128"/>
    </source>
</evidence>
<organism evidence="12 13">
    <name type="scientific">Anopheles arabiensis</name>
    <name type="common">Mosquito</name>
    <dbReference type="NCBI Taxonomy" id="7173"/>
    <lineage>
        <taxon>Eukaryota</taxon>
        <taxon>Metazoa</taxon>
        <taxon>Ecdysozoa</taxon>
        <taxon>Arthropoda</taxon>
        <taxon>Hexapoda</taxon>
        <taxon>Insecta</taxon>
        <taxon>Pterygota</taxon>
        <taxon>Neoptera</taxon>
        <taxon>Endopterygota</taxon>
        <taxon>Diptera</taxon>
        <taxon>Nematocera</taxon>
        <taxon>Culicoidea</taxon>
        <taxon>Culicidae</taxon>
        <taxon>Anophelinae</taxon>
        <taxon>Anopheles</taxon>
    </lineage>
</organism>
<evidence type="ECO:0000256" key="5">
    <source>
        <dbReference type="ARBA" id="ARBA00022927"/>
    </source>
</evidence>
<dbReference type="InterPro" id="IPR036282">
    <property type="entry name" value="Glutathione-S-Trfase_C_sf"/>
</dbReference>
<evidence type="ECO:0000313" key="13">
    <source>
        <dbReference type="Proteomes" id="UP000075840"/>
    </source>
</evidence>
<feature type="region of interest" description="Disordered" evidence="8">
    <location>
        <begin position="342"/>
        <end position="362"/>
    </location>
</feature>
<keyword evidence="9" id="KW-1133">Transmembrane helix</keyword>
<evidence type="ECO:0000256" key="7">
    <source>
        <dbReference type="ARBA" id="ARBA00023136"/>
    </source>
</evidence>
<reference evidence="12" key="1">
    <citation type="submission" date="2022-08" db="UniProtKB">
        <authorList>
            <consortium name="EnsemblMetazoa"/>
        </authorList>
    </citation>
    <scope>IDENTIFICATION</scope>
    <source>
        <strain evidence="12">Dongola</strain>
    </source>
</reference>
<feature type="transmembrane region" description="Helical" evidence="9">
    <location>
        <begin position="316"/>
        <end position="337"/>
    </location>
</feature>
<dbReference type="AlphaFoldDB" id="A0A182I8A6"/>
<dbReference type="CDD" id="cd03078">
    <property type="entry name" value="GST_N_Metaxin1_like"/>
    <property type="match status" value="1"/>
</dbReference>
<evidence type="ECO:0000256" key="1">
    <source>
        <dbReference type="ARBA" id="ARBA00004294"/>
    </source>
</evidence>
<feature type="region of interest" description="Disordered" evidence="8">
    <location>
        <begin position="256"/>
        <end position="311"/>
    </location>
</feature>
<keyword evidence="5" id="KW-0653">Protein transport</keyword>
<feature type="domain" description="Metaxin glutathione S-transferase" evidence="11">
    <location>
        <begin position="178"/>
        <end position="240"/>
    </location>
</feature>
<feature type="compositionally biased region" description="Low complexity" evidence="8">
    <location>
        <begin position="267"/>
        <end position="285"/>
    </location>
</feature>
<dbReference type="InterPro" id="IPR033468">
    <property type="entry name" value="Metaxin_GST"/>
</dbReference>
<evidence type="ECO:0000256" key="8">
    <source>
        <dbReference type="SAM" id="MobiDB-lite"/>
    </source>
</evidence>
<dbReference type="SUPFAM" id="SSF47616">
    <property type="entry name" value="GST C-terminal domain-like"/>
    <property type="match status" value="1"/>
</dbReference>
<dbReference type="GO" id="GO:0015031">
    <property type="term" value="P:protein transport"/>
    <property type="evidence" value="ECO:0007669"/>
    <property type="project" value="UniProtKB-KW"/>
</dbReference>
<evidence type="ECO:0000256" key="4">
    <source>
        <dbReference type="ARBA" id="ARBA00022787"/>
    </source>
</evidence>
<dbReference type="Proteomes" id="UP000075840">
    <property type="component" value="Unassembled WGS sequence"/>
</dbReference>
<keyword evidence="13" id="KW-1185">Reference proteome</keyword>
<evidence type="ECO:0000256" key="2">
    <source>
        <dbReference type="ARBA" id="ARBA00009170"/>
    </source>
</evidence>
<dbReference type="KEGG" id="aara:120894764"/>
<dbReference type="Pfam" id="PF10568">
    <property type="entry name" value="Tom37"/>
    <property type="match status" value="1"/>
</dbReference>
<comment type="similarity">
    <text evidence="2">Belongs to the metaxin family.</text>
</comment>
<dbReference type="EMBL" id="APCN01002684">
    <property type="status" value="NOT_ANNOTATED_CDS"/>
    <property type="molecule type" value="Genomic_DNA"/>
</dbReference>
<keyword evidence="6" id="KW-0496">Mitochondrion</keyword>
<dbReference type="PANTHER" id="PTHR12289">
    <property type="entry name" value="METAXIN RELATED"/>
    <property type="match status" value="1"/>
</dbReference>
<dbReference type="GO" id="GO:0007005">
    <property type="term" value="P:mitochondrion organization"/>
    <property type="evidence" value="ECO:0007669"/>
    <property type="project" value="TreeGrafter"/>
</dbReference>
<dbReference type="Gene3D" id="1.20.1050.10">
    <property type="match status" value="1"/>
</dbReference>
<dbReference type="VEuPathDB" id="VectorBase:AARA21_003554"/>
<evidence type="ECO:0000259" key="11">
    <source>
        <dbReference type="Pfam" id="PF17171"/>
    </source>
</evidence>
<dbReference type="InterPro" id="IPR050931">
    <property type="entry name" value="Mito_Protein_Transport_Metaxin"/>
</dbReference>
<dbReference type="VEuPathDB" id="VectorBase:AARA009816"/>
<dbReference type="EnsemblMetazoa" id="AARA009816-RA">
    <property type="protein sequence ID" value="AARA009816-PA"/>
    <property type="gene ID" value="AARA009816"/>
</dbReference>
<evidence type="ECO:0000256" key="9">
    <source>
        <dbReference type="SAM" id="Phobius"/>
    </source>
</evidence>
<dbReference type="GO" id="GO:0001401">
    <property type="term" value="C:SAM complex"/>
    <property type="evidence" value="ECO:0007669"/>
    <property type="project" value="InterPro"/>
</dbReference>
<accession>A0A182I8A6</accession>
<keyword evidence="9" id="KW-0812">Transmembrane</keyword>
<dbReference type="Pfam" id="PF17171">
    <property type="entry name" value="GST_C_6"/>
    <property type="match status" value="1"/>
</dbReference>
<feature type="compositionally biased region" description="Polar residues" evidence="8">
    <location>
        <begin position="256"/>
        <end position="266"/>
    </location>
</feature>
<dbReference type="CDD" id="cd03212">
    <property type="entry name" value="GST_C_Metaxin1_3"/>
    <property type="match status" value="1"/>
</dbReference>
<comment type="subcellular location">
    <subcellularLocation>
        <location evidence="1">Mitochondrion outer membrane</location>
    </subcellularLocation>
</comment>
<keyword evidence="4" id="KW-1000">Mitochondrion outer membrane</keyword>
<dbReference type="PANTHER" id="PTHR12289:SF41">
    <property type="entry name" value="FAILED AXON CONNECTIONS-RELATED"/>
    <property type="match status" value="1"/>
</dbReference>
<sequence length="362" mass="40392">MEIFVYRGEWGLPSIDYECSRLLAYLKFSGAKVTVNFNGNPFSSPNGMLPYMIADGKKIAGYGRIVEHLVAAGIGPPTATDRAENVADESSQHATQINGYMQYVQENLHPYFMYMLWGDPKNVDTTRTVYAKRIPIPFNFYCPRKYVLRTNDITQSLVGFSLEDSIEFHDVAEFQHNAKTCLNWVAARLEESRWFTGDRPTEVDALLYGYLSVLLKLTLPNNVLQNHIRQCPKLMQFVDRTTATYFAKEGFNSFTASGHTGNGQQKGTSTGTPNDTSSSSSASGGERSEKSGNDTTFHTGQQQDPDDGPKERRKRYILSGLVATVAMLGYAVLNGILTLPSDRSHGDFLQYDDPGDYDDDDN</sequence>
<dbReference type="InterPro" id="IPR019564">
    <property type="entry name" value="Sam37/metaxin_N"/>
</dbReference>
<evidence type="ECO:0000259" key="10">
    <source>
        <dbReference type="Pfam" id="PF10568"/>
    </source>
</evidence>
<feature type="compositionally biased region" description="Acidic residues" evidence="8">
    <location>
        <begin position="353"/>
        <end position="362"/>
    </location>
</feature>
<keyword evidence="3" id="KW-0813">Transport</keyword>
<name>A0A182I8A6_ANOAR</name>
<dbReference type="RefSeq" id="XP_040153500.1">
    <property type="nucleotide sequence ID" value="XM_040297566.1"/>
</dbReference>
<protein>
    <submittedName>
        <fullName evidence="12">Uncharacterized protein</fullName>
    </submittedName>
</protein>
<feature type="compositionally biased region" description="Polar residues" evidence="8">
    <location>
        <begin position="293"/>
        <end position="303"/>
    </location>
</feature>
<keyword evidence="7 9" id="KW-0472">Membrane</keyword>
<evidence type="ECO:0000313" key="12">
    <source>
        <dbReference type="EnsemblMetazoa" id="AARA009816-PA"/>
    </source>
</evidence>
<evidence type="ECO:0000256" key="3">
    <source>
        <dbReference type="ARBA" id="ARBA00022448"/>
    </source>
</evidence>
<feature type="domain" description="Mitochondrial outer membrane transport complex Sam37/metaxin N-terminal" evidence="10">
    <location>
        <begin position="19"/>
        <end position="146"/>
    </location>
</feature>
<proteinExistence type="inferred from homology"/>
<dbReference type="GeneID" id="120894764"/>